<dbReference type="Proteomes" id="UP001597343">
    <property type="component" value="Unassembled WGS sequence"/>
</dbReference>
<comment type="caution">
    <text evidence="1">The sequence shown here is derived from an EMBL/GenBank/DDBJ whole genome shotgun (WGS) entry which is preliminary data.</text>
</comment>
<dbReference type="EMBL" id="JBHUIO010000005">
    <property type="protein sequence ID" value="MFD2170327.1"/>
    <property type="molecule type" value="Genomic_DNA"/>
</dbReference>
<sequence>MYDIIDVTQWKRSEESASGSKDKEWRICPSTGRYGLVKKPGLLFGGKQRSAKASYWGSLVGKNSLE</sequence>
<accession>A0ABW4ZWG2</accession>
<reference evidence="2" key="1">
    <citation type="journal article" date="2019" name="Int. J. Syst. Evol. Microbiol.">
        <title>The Global Catalogue of Microorganisms (GCM) 10K type strain sequencing project: providing services to taxonomists for standard genome sequencing and annotation.</title>
        <authorList>
            <consortium name="The Broad Institute Genomics Platform"/>
            <consortium name="The Broad Institute Genome Sequencing Center for Infectious Disease"/>
            <person name="Wu L."/>
            <person name="Ma J."/>
        </authorList>
    </citation>
    <scope>NUCLEOTIDE SEQUENCE [LARGE SCALE GENOMIC DNA]</scope>
    <source>
        <strain evidence="2">CGMCC 1.13574</strain>
    </source>
</reference>
<proteinExistence type="predicted"/>
<dbReference type="RefSeq" id="WP_386046179.1">
    <property type="nucleotide sequence ID" value="NZ_JBHUIO010000005.1"/>
</dbReference>
<name>A0ABW4ZWG2_9BACL</name>
<evidence type="ECO:0000313" key="1">
    <source>
        <dbReference type="EMBL" id="MFD2170327.1"/>
    </source>
</evidence>
<organism evidence="1 2">
    <name type="scientific">Tumebacillus lipolyticus</name>
    <dbReference type="NCBI Taxonomy" id="1280370"/>
    <lineage>
        <taxon>Bacteria</taxon>
        <taxon>Bacillati</taxon>
        <taxon>Bacillota</taxon>
        <taxon>Bacilli</taxon>
        <taxon>Bacillales</taxon>
        <taxon>Alicyclobacillaceae</taxon>
        <taxon>Tumebacillus</taxon>
    </lineage>
</organism>
<evidence type="ECO:0000313" key="2">
    <source>
        <dbReference type="Proteomes" id="UP001597343"/>
    </source>
</evidence>
<gene>
    <name evidence="1" type="ORF">ACFSOY_09980</name>
</gene>
<keyword evidence="2" id="KW-1185">Reference proteome</keyword>
<protein>
    <submittedName>
        <fullName evidence="1">Uncharacterized protein</fullName>
    </submittedName>
</protein>